<evidence type="ECO:0000256" key="1">
    <source>
        <dbReference type="SAM" id="Phobius"/>
    </source>
</evidence>
<sequence>MASDSSVGTLLKLLVIGLLAVALVSTYLTSRRVGPVAALPSLIGVYVTLTLAVGLFVTSLLDPRFQVAFALGLTALGASLYFTGSALIGAFLLVVGLFVLGTKGRELAT</sequence>
<evidence type="ECO:0000313" key="3">
    <source>
        <dbReference type="Proteomes" id="UP001596312"/>
    </source>
</evidence>
<evidence type="ECO:0000313" key="2">
    <source>
        <dbReference type="EMBL" id="MFC6905336.1"/>
    </source>
</evidence>
<proteinExistence type="predicted"/>
<gene>
    <name evidence="2" type="ORF">ACFQGH_09035</name>
</gene>
<accession>A0ABD5V3E2</accession>
<protein>
    <submittedName>
        <fullName evidence="2">Uncharacterized protein</fullName>
    </submittedName>
</protein>
<dbReference type="AlphaFoldDB" id="A0ABD5V3E2"/>
<keyword evidence="1" id="KW-1133">Transmembrane helix</keyword>
<dbReference type="RefSeq" id="WP_340603860.1">
    <property type="nucleotide sequence ID" value="NZ_JBBMXV010000003.1"/>
</dbReference>
<organism evidence="2 3">
    <name type="scientific">Halalkalicoccus tibetensis</name>
    <dbReference type="NCBI Taxonomy" id="175632"/>
    <lineage>
        <taxon>Archaea</taxon>
        <taxon>Methanobacteriati</taxon>
        <taxon>Methanobacteriota</taxon>
        <taxon>Stenosarchaea group</taxon>
        <taxon>Halobacteria</taxon>
        <taxon>Halobacteriales</taxon>
        <taxon>Halococcaceae</taxon>
        <taxon>Halalkalicoccus</taxon>
    </lineage>
</organism>
<name>A0ABD5V3E2_9EURY</name>
<feature type="transmembrane region" description="Helical" evidence="1">
    <location>
        <begin position="6"/>
        <end position="29"/>
    </location>
</feature>
<dbReference type="EMBL" id="JBHSXQ010000003">
    <property type="protein sequence ID" value="MFC6905336.1"/>
    <property type="molecule type" value="Genomic_DNA"/>
</dbReference>
<feature type="transmembrane region" description="Helical" evidence="1">
    <location>
        <begin position="67"/>
        <end position="100"/>
    </location>
</feature>
<feature type="transmembrane region" description="Helical" evidence="1">
    <location>
        <begin position="36"/>
        <end position="61"/>
    </location>
</feature>
<comment type="caution">
    <text evidence="2">The sequence shown here is derived from an EMBL/GenBank/DDBJ whole genome shotgun (WGS) entry which is preliminary data.</text>
</comment>
<keyword evidence="1" id="KW-0812">Transmembrane</keyword>
<dbReference type="Proteomes" id="UP001596312">
    <property type="component" value="Unassembled WGS sequence"/>
</dbReference>
<keyword evidence="1" id="KW-0472">Membrane</keyword>
<reference evidence="2 3" key="1">
    <citation type="journal article" date="2019" name="Int. J. Syst. Evol. Microbiol.">
        <title>The Global Catalogue of Microorganisms (GCM) 10K type strain sequencing project: providing services to taxonomists for standard genome sequencing and annotation.</title>
        <authorList>
            <consortium name="The Broad Institute Genomics Platform"/>
            <consortium name="The Broad Institute Genome Sequencing Center for Infectious Disease"/>
            <person name="Wu L."/>
            <person name="Ma J."/>
        </authorList>
    </citation>
    <scope>NUCLEOTIDE SEQUENCE [LARGE SCALE GENOMIC DNA]</scope>
    <source>
        <strain evidence="2 3">CGMCC 1.3240</strain>
    </source>
</reference>
<keyword evidence="3" id="KW-1185">Reference proteome</keyword>